<feature type="region of interest" description="Disordered" evidence="6">
    <location>
        <begin position="21"/>
        <end position="49"/>
    </location>
</feature>
<feature type="transmembrane region" description="Helical" evidence="7">
    <location>
        <begin position="427"/>
        <end position="445"/>
    </location>
</feature>
<dbReference type="OrthoDB" id="440755at2759"/>
<dbReference type="Gene3D" id="1.20.1720.10">
    <property type="entry name" value="Multidrug resistance protein D"/>
    <property type="match status" value="1"/>
</dbReference>
<dbReference type="PROSITE" id="PS50850">
    <property type="entry name" value="MFS"/>
    <property type="match status" value="1"/>
</dbReference>
<feature type="transmembrane region" description="Helical" evidence="7">
    <location>
        <begin position="452"/>
        <end position="471"/>
    </location>
</feature>
<dbReference type="InterPro" id="IPR036259">
    <property type="entry name" value="MFS_trans_sf"/>
</dbReference>
<feature type="transmembrane region" description="Helical" evidence="7">
    <location>
        <begin position="168"/>
        <end position="189"/>
    </location>
</feature>
<dbReference type="EMBL" id="LCWF01000052">
    <property type="protein sequence ID" value="KKY24998.1"/>
    <property type="molecule type" value="Genomic_DNA"/>
</dbReference>
<evidence type="ECO:0000256" key="5">
    <source>
        <dbReference type="ARBA" id="ARBA00023136"/>
    </source>
</evidence>
<feature type="transmembrane region" description="Helical" evidence="7">
    <location>
        <begin position="286"/>
        <end position="307"/>
    </location>
</feature>
<feature type="transmembrane region" description="Helical" evidence="7">
    <location>
        <begin position="483"/>
        <end position="508"/>
    </location>
</feature>
<feature type="transmembrane region" description="Helical" evidence="7">
    <location>
        <begin position="257"/>
        <end position="280"/>
    </location>
</feature>
<evidence type="ECO:0000256" key="2">
    <source>
        <dbReference type="ARBA" id="ARBA00022448"/>
    </source>
</evidence>
<dbReference type="GO" id="GO:0022857">
    <property type="term" value="F:transmembrane transporter activity"/>
    <property type="evidence" value="ECO:0007669"/>
    <property type="project" value="InterPro"/>
</dbReference>
<comment type="caution">
    <text evidence="9">The sequence shown here is derived from an EMBL/GenBank/DDBJ whole genome shotgun (WGS) entry which is preliminary data.</text>
</comment>
<feature type="transmembrane region" description="Helical" evidence="7">
    <location>
        <begin position="230"/>
        <end position="250"/>
    </location>
</feature>
<feature type="transmembrane region" description="Helical" evidence="7">
    <location>
        <begin position="350"/>
        <end position="368"/>
    </location>
</feature>
<dbReference type="InterPro" id="IPR011701">
    <property type="entry name" value="MFS"/>
</dbReference>
<keyword evidence="3 7" id="KW-0812">Transmembrane</keyword>
<name>A0A0G2GNL3_PHACM</name>
<feature type="domain" description="Major facilitator superfamily (MFS) profile" evidence="8">
    <location>
        <begin position="129"/>
        <end position="576"/>
    </location>
</feature>
<evidence type="ECO:0000256" key="7">
    <source>
        <dbReference type="SAM" id="Phobius"/>
    </source>
</evidence>
<evidence type="ECO:0000256" key="1">
    <source>
        <dbReference type="ARBA" id="ARBA00004141"/>
    </source>
</evidence>
<evidence type="ECO:0000256" key="4">
    <source>
        <dbReference type="ARBA" id="ARBA00022989"/>
    </source>
</evidence>
<dbReference type="AlphaFoldDB" id="A0A0G2GNL3"/>
<feature type="transmembrane region" description="Helical" evidence="7">
    <location>
        <begin position="201"/>
        <end position="224"/>
    </location>
</feature>
<keyword evidence="2" id="KW-0813">Transport</keyword>
<keyword evidence="4 7" id="KW-1133">Transmembrane helix</keyword>
<feature type="transmembrane region" description="Helical" evidence="7">
    <location>
        <begin position="388"/>
        <end position="407"/>
    </location>
</feature>
<evidence type="ECO:0000313" key="10">
    <source>
        <dbReference type="Proteomes" id="UP000053317"/>
    </source>
</evidence>
<evidence type="ECO:0000313" key="9">
    <source>
        <dbReference type="EMBL" id="KKY24998.1"/>
    </source>
</evidence>
<dbReference type="SUPFAM" id="SSF103473">
    <property type="entry name" value="MFS general substrate transporter"/>
    <property type="match status" value="2"/>
</dbReference>
<accession>A0A0G2GNL3</accession>
<dbReference type="InterPro" id="IPR005829">
    <property type="entry name" value="Sugar_transporter_CS"/>
</dbReference>
<feature type="region of interest" description="Disordered" evidence="6">
    <location>
        <begin position="86"/>
        <end position="106"/>
    </location>
</feature>
<keyword evidence="10" id="KW-1185">Reference proteome</keyword>
<comment type="subcellular location">
    <subcellularLocation>
        <location evidence="1">Membrane</location>
        <topology evidence="1">Multi-pass membrane protein</topology>
    </subcellularLocation>
</comment>
<keyword evidence="5 7" id="KW-0472">Membrane</keyword>
<evidence type="ECO:0000256" key="3">
    <source>
        <dbReference type="ARBA" id="ARBA00022692"/>
    </source>
</evidence>
<dbReference type="PANTHER" id="PTHR42718:SF9">
    <property type="entry name" value="MAJOR FACILITATOR SUPERFAMILY MULTIDRUG TRANSPORTER MFSC"/>
    <property type="match status" value="1"/>
</dbReference>
<organism evidence="9 10">
    <name type="scientific">Phaeomoniella chlamydospora</name>
    <name type="common">Phaeoacremonium chlamydosporum</name>
    <dbReference type="NCBI Taxonomy" id="158046"/>
    <lineage>
        <taxon>Eukaryota</taxon>
        <taxon>Fungi</taxon>
        <taxon>Dikarya</taxon>
        <taxon>Ascomycota</taxon>
        <taxon>Pezizomycotina</taxon>
        <taxon>Eurotiomycetes</taxon>
        <taxon>Chaetothyriomycetidae</taxon>
        <taxon>Phaeomoniellales</taxon>
        <taxon>Phaeomoniellaceae</taxon>
        <taxon>Phaeomoniella</taxon>
    </lineage>
</organism>
<feature type="transmembrane region" description="Helical" evidence="7">
    <location>
        <begin position="319"/>
        <end position="338"/>
    </location>
</feature>
<dbReference type="GO" id="GO:0016020">
    <property type="term" value="C:membrane"/>
    <property type="evidence" value="ECO:0007669"/>
    <property type="project" value="UniProtKB-SubCell"/>
</dbReference>
<feature type="transmembrane region" description="Helical" evidence="7">
    <location>
        <begin position="130"/>
        <end position="148"/>
    </location>
</feature>
<gene>
    <name evidence="9" type="ORF">UCRPC4_g02169</name>
</gene>
<dbReference type="PANTHER" id="PTHR42718">
    <property type="entry name" value="MAJOR FACILITATOR SUPERFAMILY MULTIDRUG TRANSPORTER MFSC"/>
    <property type="match status" value="1"/>
</dbReference>
<dbReference type="InterPro" id="IPR020846">
    <property type="entry name" value="MFS_dom"/>
</dbReference>
<dbReference type="Proteomes" id="UP000053317">
    <property type="component" value="Unassembled WGS sequence"/>
</dbReference>
<feature type="transmembrane region" description="Helical" evidence="7">
    <location>
        <begin position="520"/>
        <end position="542"/>
    </location>
</feature>
<reference evidence="9 10" key="1">
    <citation type="submission" date="2015-05" db="EMBL/GenBank/DDBJ databases">
        <title>Distinctive expansion of gene families associated with plant cell wall degradation and secondary metabolism in the genomes of grapevine trunk pathogens.</title>
        <authorList>
            <person name="Lawrence D.P."/>
            <person name="Travadon R."/>
            <person name="Rolshausen P.E."/>
            <person name="Baumgartner K."/>
        </authorList>
    </citation>
    <scope>NUCLEOTIDE SEQUENCE [LARGE SCALE GENOMIC DNA]</scope>
    <source>
        <strain evidence="9">UCRPC4</strain>
    </source>
</reference>
<dbReference type="CDD" id="cd17321">
    <property type="entry name" value="MFS_MMR_MDR_like"/>
    <property type="match status" value="1"/>
</dbReference>
<evidence type="ECO:0000259" key="8">
    <source>
        <dbReference type="PROSITE" id="PS50850"/>
    </source>
</evidence>
<evidence type="ECO:0000256" key="6">
    <source>
        <dbReference type="SAM" id="MobiDB-lite"/>
    </source>
</evidence>
<dbReference type="PROSITE" id="PS00216">
    <property type="entry name" value="SUGAR_TRANSPORT_1"/>
    <property type="match status" value="1"/>
</dbReference>
<protein>
    <submittedName>
        <fullName evidence="9">Putative mfs transporter</fullName>
    </submittedName>
</protein>
<dbReference type="Pfam" id="PF07690">
    <property type="entry name" value="MFS_1"/>
    <property type="match status" value="1"/>
</dbReference>
<dbReference type="Gene3D" id="1.20.1250.20">
    <property type="entry name" value="MFS general substrate transporter like domains"/>
    <property type="match status" value="1"/>
</dbReference>
<proteinExistence type="predicted"/>
<reference evidence="9 10" key="2">
    <citation type="submission" date="2015-05" db="EMBL/GenBank/DDBJ databases">
        <authorList>
            <person name="Morales-Cruz A."/>
            <person name="Amrine K.C."/>
            <person name="Cantu D."/>
        </authorList>
    </citation>
    <scope>NUCLEOTIDE SEQUENCE [LARGE SCALE GENOMIC DNA]</scope>
    <source>
        <strain evidence="9">UCRPC4</strain>
    </source>
</reference>
<sequence>MDQGRRVSTQLEFPAEVEEFTRRRRSTLRDTDNHPRLSLSARPHSHLGHREALEETLDDVDELPAPIKAPESAIPGPLYITREVPSALSTRPPSPEPSLGGSSTSDIDIEDTRVVTDFPDVGTLRSKRGILILSITAGAQLIDNVFMTGTNIALPAIQKELDVSSADLQWMISAYTLTFGGFLLLSGVLSDRYGRRNILCGGLAFLSACTLAVGFGTSFTQVAIFRALQGIGAALTVPSSIGIISSYFVAQDRTRALSIFGASGAVGFCVGLVLGGFLTSALSWRYLFRLTVIITGTLGVLGFWILPRDRLEGHSKPKLDFLGAGFSTAGLILLSFVLSSGGVYGWNKAFIIALLICSVALLVLFTYFEKKVSNPIMPLSLWKIKNFAGLWISGFVVYGSYQAIVYYTVLVAQEVNGFSAGATALRFLPMGIAGFTTSITMGSMVDRFNVKHLLLAGTVVCMIAPIPAALIKTGDVDFWKHVFPSSILGVVGVSIVYVSVSVIMLASVPVNVKSLCGGMVNTAFQIGSGVALALSSAIVQAVQKGHTTNSNSASAQLSNLKFISPPSMIYLPPTIELTHLRQPPSIPLLQHIPLPHRIIYVPHTPEPRILLDPILFVEESQRLSHELQDLPLTLLIIGIPIRTRKLRDPNGDAGEFVMDLGEVLFEIGLNAAEGADEGTEPGETFGGIGYGRRTDSDRRLRGEVCFGGENVLFPELDGGWDIHIGLGGDVGFIEAHEVSYIVGRCVAVVSQVAGDLVGGVGGSTLRDVFDVERKALGFPHLPIGDPGNTAVIDGGCIEGEIGGVEVPGNGDAAFPAGSGVARWHIGGRRSSFFKVVEKVFERHLEDWKVKFIRNYQDCNGNDY</sequence>